<gene>
    <name evidence="2" type="ORF">EHS89_13515</name>
</gene>
<dbReference type="RefSeq" id="WP_124926685.1">
    <property type="nucleotide sequence ID" value="NZ_BMOH01000002.1"/>
</dbReference>
<keyword evidence="1" id="KW-0472">Membrane</keyword>
<reference evidence="2 3" key="1">
    <citation type="submission" date="2018-11" db="EMBL/GenBank/DDBJ databases">
        <title>The draft genome sequence of Amphritea balenae JAMM 1525T.</title>
        <authorList>
            <person name="Fang Z."/>
            <person name="Zhang Y."/>
            <person name="Han X."/>
        </authorList>
    </citation>
    <scope>NUCLEOTIDE SEQUENCE [LARGE SCALE GENOMIC DNA]</scope>
    <source>
        <strain evidence="2 3">JAMM 1525</strain>
    </source>
</reference>
<comment type="caution">
    <text evidence="2">The sequence shown here is derived from an EMBL/GenBank/DDBJ whole genome shotgun (WGS) entry which is preliminary data.</text>
</comment>
<accession>A0A3P1SNU3</accession>
<evidence type="ECO:0000313" key="2">
    <source>
        <dbReference type="EMBL" id="RRC98624.1"/>
    </source>
</evidence>
<evidence type="ECO:0000313" key="3">
    <source>
        <dbReference type="Proteomes" id="UP000267535"/>
    </source>
</evidence>
<protein>
    <submittedName>
        <fullName evidence="2">Uncharacterized protein</fullName>
    </submittedName>
</protein>
<keyword evidence="1" id="KW-1133">Transmembrane helix</keyword>
<dbReference type="EMBL" id="RQXV01000007">
    <property type="protein sequence ID" value="RRC98624.1"/>
    <property type="molecule type" value="Genomic_DNA"/>
</dbReference>
<feature type="transmembrane region" description="Helical" evidence="1">
    <location>
        <begin position="115"/>
        <end position="138"/>
    </location>
</feature>
<feature type="transmembrane region" description="Helical" evidence="1">
    <location>
        <begin position="21"/>
        <end position="40"/>
    </location>
</feature>
<dbReference type="Proteomes" id="UP000267535">
    <property type="component" value="Unassembled WGS sequence"/>
</dbReference>
<feature type="transmembrane region" description="Helical" evidence="1">
    <location>
        <begin position="46"/>
        <end position="63"/>
    </location>
</feature>
<name>A0A3P1SNU3_9GAMM</name>
<sequence length="139" mass="15600">MIESISNSQLRVTQAVLASTRYFGSLSLLLAGICSALLITGEQLPAQLFALTGIICALLYSFYHWRVQLDSQLLPLLANTDAEQFDRALHFLFPGKVRNYSNSSMEQRLQGIRRLFYLQLGLLLLQSALTCISLLTYLI</sequence>
<keyword evidence="3" id="KW-1185">Reference proteome</keyword>
<proteinExistence type="predicted"/>
<evidence type="ECO:0000256" key="1">
    <source>
        <dbReference type="SAM" id="Phobius"/>
    </source>
</evidence>
<keyword evidence="1" id="KW-0812">Transmembrane</keyword>
<dbReference type="AlphaFoldDB" id="A0A3P1SNU3"/>
<organism evidence="2 3">
    <name type="scientific">Amphritea balenae</name>
    <dbReference type="NCBI Taxonomy" id="452629"/>
    <lineage>
        <taxon>Bacteria</taxon>
        <taxon>Pseudomonadati</taxon>
        <taxon>Pseudomonadota</taxon>
        <taxon>Gammaproteobacteria</taxon>
        <taxon>Oceanospirillales</taxon>
        <taxon>Oceanospirillaceae</taxon>
        <taxon>Amphritea</taxon>
    </lineage>
</organism>
<dbReference type="OrthoDB" id="6485698at2"/>